<dbReference type="GO" id="GO:0006935">
    <property type="term" value="P:chemotaxis"/>
    <property type="evidence" value="ECO:0007669"/>
    <property type="project" value="UniProtKB-UniRule"/>
</dbReference>
<sequence length="342" mass="36147">MIRILLADSSVTGRRLLLDLFSADPAIATVGEAGDGNSLVAMTKRLRPDVVVMDIDGPGMNGFDTTKRIMIEAPTPIVIVSSAPSERQVELSILALRAGALTVLPRPPEPVSAAEREQRQRFAATVKAMAEVKVVRHWGTRDTAPRARATAEVRPQRHSRVVAIAASTGGPAALQTLLGQLPTEFPAPILVVQHIAGGFIAGFTTWLNTVCSLRVKVAEAEETLEPRTVYVAPDNRHLGLLPNWTVLLSAAPPLGGFRPSATFLFQSVAQAAGRAVTAIILTGMGRDGVDGLSFVRERGGFVIAQDEATSVVFGMPAAAIAANQVDAILPLPAIAPQLLDMV</sequence>
<dbReference type="InterPro" id="IPR001789">
    <property type="entry name" value="Sig_transdc_resp-reg_receiver"/>
</dbReference>
<evidence type="ECO:0000256" key="5">
    <source>
        <dbReference type="HAMAP-Rule" id="MF_00099"/>
    </source>
</evidence>
<evidence type="ECO:0000256" key="3">
    <source>
        <dbReference type="ARBA" id="ARBA00022801"/>
    </source>
</evidence>
<dbReference type="PROSITE" id="PS50110">
    <property type="entry name" value="RESPONSE_REGULATORY"/>
    <property type="match status" value="1"/>
</dbReference>
<dbReference type="GO" id="GO:0008984">
    <property type="term" value="F:protein-glutamate methylesterase activity"/>
    <property type="evidence" value="ECO:0007669"/>
    <property type="project" value="UniProtKB-UniRule"/>
</dbReference>
<keyword evidence="5 7" id="KW-0597">Phosphoprotein</keyword>
<name>A0A5J6MUX7_9PROT</name>
<comment type="subcellular location">
    <subcellularLocation>
        <location evidence="5">Cytoplasm</location>
    </subcellularLocation>
</comment>
<dbReference type="InterPro" id="IPR035909">
    <property type="entry name" value="CheB_C"/>
</dbReference>
<dbReference type="NCBIfam" id="NF001965">
    <property type="entry name" value="PRK00742.1"/>
    <property type="match status" value="1"/>
</dbReference>
<dbReference type="HAMAP" id="MF_00099">
    <property type="entry name" value="CheB_chemtxs"/>
    <property type="match status" value="1"/>
</dbReference>
<evidence type="ECO:0000256" key="7">
    <source>
        <dbReference type="PROSITE-ProRule" id="PRU00169"/>
    </source>
</evidence>
<dbReference type="AlphaFoldDB" id="A0A5J6MUX7"/>
<dbReference type="InterPro" id="IPR000673">
    <property type="entry name" value="Sig_transdc_resp-reg_Me-estase"/>
</dbReference>
<dbReference type="PIRSF" id="PIRSF000876">
    <property type="entry name" value="RR_chemtxs_CheB"/>
    <property type="match status" value="1"/>
</dbReference>
<feature type="domain" description="CheB-type methylesterase" evidence="9">
    <location>
        <begin position="155"/>
        <end position="342"/>
    </location>
</feature>
<comment type="catalytic activity">
    <reaction evidence="5">
        <text>L-glutaminyl-[protein] + H2O = L-glutamyl-[protein] + NH4(+)</text>
        <dbReference type="Rhea" id="RHEA:16441"/>
        <dbReference type="Rhea" id="RHEA-COMP:10207"/>
        <dbReference type="Rhea" id="RHEA-COMP:10208"/>
        <dbReference type="ChEBI" id="CHEBI:15377"/>
        <dbReference type="ChEBI" id="CHEBI:28938"/>
        <dbReference type="ChEBI" id="CHEBI:29973"/>
        <dbReference type="ChEBI" id="CHEBI:30011"/>
        <dbReference type="EC" id="3.5.1.44"/>
    </reaction>
</comment>
<dbReference type="InterPro" id="IPR008248">
    <property type="entry name" value="CheB-like"/>
</dbReference>
<keyword evidence="1 5" id="KW-0963">Cytoplasm</keyword>
<dbReference type="PANTHER" id="PTHR42872">
    <property type="entry name" value="PROTEIN-GLUTAMATE METHYLESTERASE/PROTEIN-GLUTAMINE GLUTAMINASE"/>
    <property type="match status" value="1"/>
</dbReference>
<dbReference type="SMART" id="SM00448">
    <property type="entry name" value="REC"/>
    <property type="match status" value="1"/>
</dbReference>
<dbReference type="KEGG" id="hadh:FRZ61_09920"/>
<dbReference type="PROSITE" id="PS50122">
    <property type="entry name" value="CHEB"/>
    <property type="match status" value="1"/>
</dbReference>
<feature type="active site" evidence="5 6">
    <location>
        <position position="194"/>
    </location>
</feature>
<evidence type="ECO:0000256" key="1">
    <source>
        <dbReference type="ARBA" id="ARBA00022490"/>
    </source>
</evidence>
<evidence type="ECO:0000259" key="8">
    <source>
        <dbReference type="PROSITE" id="PS50110"/>
    </source>
</evidence>
<dbReference type="Pfam" id="PF00072">
    <property type="entry name" value="Response_reg"/>
    <property type="match status" value="1"/>
</dbReference>
<dbReference type="Pfam" id="PF01339">
    <property type="entry name" value="CheB_methylest"/>
    <property type="match status" value="1"/>
</dbReference>
<dbReference type="SUPFAM" id="SSF52172">
    <property type="entry name" value="CheY-like"/>
    <property type="match status" value="1"/>
</dbReference>
<dbReference type="RefSeq" id="WP_151115345.1">
    <property type="nucleotide sequence ID" value="NZ_CP042582.1"/>
</dbReference>
<dbReference type="CDD" id="cd16432">
    <property type="entry name" value="CheB_Rec"/>
    <property type="match status" value="1"/>
</dbReference>
<dbReference type="InterPro" id="IPR011006">
    <property type="entry name" value="CheY-like_superfamily"/>
</dbReference>
<evidence type="ECO:0000256" key="2">
    <source>
        <dbReference type="ARBA" id="ARBA00022500"/>
    </source>
</evidence>
<accession>A0A5J6MUX7</accession>
<dbReference type="EC" id="3.1.1.61" evidence="5"/>
<dbReference type="GO" id="GO:0050568">
    <property type="term" value="F:protein-glutamine glutaminase activity"/>
    <property type="evidence" value="ECO:0007669"/>
    <property type="project" value="UniProtKB-UniRule"/>
</dbReference>
<feature type="active site" evidence="5 6">
    <location>
        <position position="287"/>
    </location>
</feature>
<evidence type="ECO:0000259" key="9">
    <source>
        <dbReference type="PROSITE" id="PS50122"/>
    </source>
</evidence>
<evidence type="ECO:0000256" key="6">
    <source>
        <dbReference type="PROSITE-ProRule" id="PRU00050"/>
    </source>
</evidence>
<comment type="domain">
    <text evidence="5">Contains a C-terminal catalytic domain, and an N-terminal region which modulates catalytic activity.</text>
</comment>
<dbReference type="Proteomes" id="UP000325797">
    <property type="component" value="Chromosome"/>
</dbReference>
<gene>
    <name evidence="10" type="primary">cheB3</name>
    <name evidence="5" type="synonym">cheB</name>
    <name evidence="10" type="ORF">FRZ61_09920</name>
</gene>
<organism evidence="10 11">
    <name type="scientific">Hypericibacter adhaerens</name>
    <dbReference type="NCBI Taxonomy" id="2602016"/>
    <lineage>
        <taxon>Bacteria</taxon>
        <taxon>Pseudomonadati</taxon>
        <taxon>Pseudomonadota</taxon>
        <taxon>Alphaproteobacteria</taxon>
        <taxon>Rhodospirillales</taxon>
        <taxon>Dongiaceae</taxon>
        <taxon>Hypericibacter</taxon>
    </lineage>
</organism>
<dbReference type="EMBL" id="CP042582">
    <property type="protein sequence ID" value="QEX21071.1"/>
    <property type="molecule type" value="Genomic_DNA"/>
</dbReference>
<dbReference type="Gene3D" id="3.40.50.2300">
    <property type="match status" value="1"/>
</dbReference>
<comment type="similarity">
    <text evidence="5">Belongs to the CheB family.</text>
</comment>
<dbReference type="OrthoDB" id="9793421at2"/>
<dbReference type="Gene3D" id="3.40.50.180">
    <property type="entry name" value="Methylesterase CheB, C-terminal domain"/>
    <property type="match status" value="1"/>
</dbReference>
<reference evidence="10 11" key="1">
    <citation type="submission" date="2019-08" db="EMBL/GenBank/DDBJ databases">
        <title>Hyperibacter terrae gen. nov., sp. nov. and Hyperibacter viscosus sp. nov., two new members in the family Rhodospirillaceae isolated from the rhizosphere of Hypericum perforatum.</title>
        <authorList>
            <person name="Noviana Z."/>
        </authorList>
    </citation>
    <scope>NUCLEOTIDE SEQUENCE [LARGE SCALE GENOMIC DNA]</scope>
    <source>
        <strain evidence="10 11">R5959</strain>
    </source>
</reference>
<feature type="active site" evidence="5 6">
    <location>
        <position position="167"/>
    </location>
</feature>
<evidence type="ECO:0000313" key="11">
    <source>
        <dbReference type="Proteomes" id="UP000325797"/>
    </source>
</evidence>
<comment type="PTM">
    <text evidence="5">Phosphorylated by CheA. Phosphorylation of the N-terminal regulatory domain activates the methylesterase activity.</text>
</comment>
<dbReference type="GO" id="GO:0000156">
    <property type="term" value="F:phosphorelay response regulator activity"/>
    <property type="evidence" value="ECO:0007669"/>
    <property type="project" value="InterPro"/>
</dbReference>
<keyword evidence="2 5" id="KW-0145">Chemotaxis</keyword>
<feature type="domain" description="Response regulatory" evidence="8">
    <location>
        <begin position="3"/>
        <end position="121"/>
    </location>
</feature>
<protein>
    <recommendedName>
        <fullName evidence="5">Protein-glutamate methylesterase/protein-glutamine glutaminase</fullName>
        <ecNumber evidence="5">3.1.1.61</ecNumber>
        <ecNumber evidence="5">3.5.1.44</ecNumber>
    </recommendedName>
</protein>
<dbReference type="SUPFAM" id="SSF52738">
    <property type="entry name" value="Methylesterase CheB, C-terminal domain"/>
    <property type="match status" value="1"/>
</dbReference>
<feature type="modified residue" description="4-aspartylphosphate" evidence="5 7">
    <location>
        <position position="54"/>
    </location>
</feature>
<dbReference type="GO" id="GO:0005737">
    <property type="term" value="C:cytoplasm"/>
    <property type="evidence" value="ECO:0007669"/>
    <property type="project" value="UniProtKB-SubCell"/>
</dbReference>
<evidence type="ECO:0000256" key="4">
    <source>
        <dbReference type="ARBA" id="ARBA00048267"/>
    </source>
</evidence>
<keyword evidence="11" id="KW-1185">Reference proteome</keyword>
<comment type="function">
    <text evidence="5">Involved in chemotaxis. Part of a chemotaxis signal transduction system that modulates chemotaxis in response to various stimuli. Catalyzes the demethylation of specific methylglutamate residues introduced into the chemoreceptors (methyl-accepting chemotaxis proteins or MCP) by CheR. Also mediates the irreversible deamidation of specific glutamine residues to glutamic acid.</text>
</comment>
<dbReference type="EC" id="3.5.1.44" evidence="5"/>
<dbReference type="PANTHER" id="PTHR42872:SF6">
    <property type="entry name" value="PROTEIN-GLUTAMATE METHYLESTERASE_PROTEIN-GLUTAMINE GLUTAMINASE"/>
    <property type="match status" value="1"/>
</dbReference>
<proteinExistence type="inferred from homology"/>
<comment type="catalytic activity">
    <reaction evidence="4 5">
        <text>[protein]-L-glutamate 5-O-methyl ester + H2O = L-glutamyl-[protein] + methanol + H(+)</text>
        <dbReference type="Rhea" id="RHEA:23236"/>
        <dbReference type="Rhea" id="RHEA-COMP:10208"/>
        <dbReference type="Rhea" id="RHEA-COMP:10311"/>
        <dbReference type="ChEBI" id="CHEBI:15377"/>
        <dbReference type="ChEBI" id="CHEBI:15378"/>
        <dbReference type="ChEBI" id="CHEBI:17790"/>
        <dbReference type="ChEBI" id="CHEBI:29973"/>
        <dbReference type="ChEBI" id="CHEBI:82795"/>
        <dbReference type="EC" id="3.1.1.61"/>
    </reaction>
</comment>
<evidence type="ECO:0000313" key="10">
    <source>
        <dbReference type="EMBL" id="QEX21071.1"/>
    </source>
</evidence>
<keyword evidence="3 5" id="KW-0378">Hydrolase</keyword>
<dbReference type="CDD" id="cd17541">
    <property type="entry name" value="REC_CheB-like"/>
    <property type="match status" value="1"/>
</dbReference>